<dbReference type="PANTHER" id="PTHR11214">
    <property type="entry name" value="BETA-1,3-N-ACETYLGLUCOSAMINYLTRANSFERASE"/>
    <property type="match status" value="1"/>
</dbReference>
<sequence>MPLFSHRHPSSAIPTTINPKTSKPSKPNFIPPSTRYPLPLLVFSLISLLIGLSGTIFAISAIRRPKPVPVFRCGRSEDSFRAFYSGSGRTRGDDNGALIDRPKLLGFVGIQTGFESGDRRAALRSTWFPSDPDGLLSLQEHGGSDVIDNPSSMRSSIGSLQKLVGSDVIDNPSSMRPSEHGGSDVIDNPSSMRSSIGRSRNRCYQFLSEPITLLEQATGLAFRYVIGRSKDAKKMAQLEKEVDKYRDFMLIDVEEEYLKLPYKTLAFFKAAFKLFEADYYVKADDDIYLRPGPVITDPKMKWYEKSGHLIGNEYFLHAYGPIYVLSAEVVASLASARNNSNEDVTIGSWMLAMNVYHEDNRAICDPRCTPTSIAVWDIPKCSGLCNPASRMKELHKIDMCSKSPTLPPDDR</sequence>
<evidence type="ECO:0000256" key="2">
    <source>
        <dbReference type="ARBA" id="ARBA00004323"/>
    </source>
</evidence>
<dbReference type="PANTHER" id="PTHR11214:SF85">
    <property type="entry name" value="BETA-1,3-GALACTOSYLTRANSFERASE 12-RELATED"/>
    <property type="match status" value="1"/>
</dbReference>
<feature type="compositionally biased region" description="Polar residues" evidence="14">
    <location>
        <begin position="12"/>
        <end position="25"/>
    </location>
</feature>
<keyword evidence="9 13" id="KW-1133">Transmembrane helix</keyword>
<evidence type="ECO:0000256" key="9">
    <source>
        <dbReference type="ARBA" id="ARBA00022989"/>
    </source>
</evidence>
<comment type="subcellular location">
    <subcellularLocation>
        <location evidence="2 13">Golgi apparatus membrane</location>
        <topology evidence="2 13">Single-pass type II membrane protein</topology>
    </subcellularLocation>
</comment>
<comment type="pathway">
    <text evidence="3">Protein modification; protein glycosylation.</text>
</comment>
<dbReference type="InterPro" id="IPR002659">
    <property type="entry name" value="Glyco_trans_31"/>
</dbReference>
<keyword evidence="6" id="KW-0808">Transferase</keyword>
<comment type="caution">
    <text evidence="15">The sequence shown here is derived from an EMBL/GenBank/DDBJ whole genome shotgun (WGS) entry which is preliminary data.</text>
</comment>
<accession>A0A8X8CXN9</accession>
<evidence type="ECO:0000256" key="12">
    <source>
        <dbReference type="ARBA" id="ARBA00023211"/>
    </source>
</evidence>
<evidence type="ECO:0000256" key="4">
    <source>
        <dbReference type="ARBA" id="ARBA00008661"/>
    </source>
</evidence>
<evidence type="ECO:0000313" key="15">
    <source>
        <dbReference type="EMBL" id="KAG6770529.1"/>
    </source>
</evidence>
<evidence type="ECO:0000313" key="16">
    <source>
        <dbReference type="Proteomes" id="UP000886885"/>
    </source>
</evidence>
<evidence type="ECO:0000256" key="7">
    <source>
        <dbReference type="ARBA" id="ARBA00022692"/>
    </source>
</evidence>
<name>A0A8X8CXN9_POPTO</name>
<keyword evidence="12 13" id="KW-0464">Manganese</keyword>
<protein>
    <recommendedName>
        <fullName evidence="13">Hexosyltransferase</fullName>
        <ecNumber evidence="13">2.4.1.-</ecNumber>
    </recommendedName>
</protein>
<evidence type="ECO:0000256" key="14">
    <source>
        <dbReference type="SAM" id="MobiDB-lite"/>
    </source>
</evidence>
<evidence type="ECO:0000256" key="6">
    <source>
        <dbReference type="ARBA" id="ARBA00022679"/>
    </source>
</evidence>
<evidence type="ECO:0000256" key="8">
    <source>
        <dbReference type="ARBA" id="ARBA00022968"/>
    </source>
</evidence>
<feature type="region of interest" description="Disordered" evidence="14">
    <location>
        <begin position="1"/>
        <end position="29"/>
    </location>
</feature>
<evidence type="ECO:0000256" key="11">
    <source>
        <dbReference type="ARBA" id="ARBA00023136"/>
    </source>
</evidence>
<evidence type="ECO:0000256" key="3">
    <source>
        <dbReference type="ARBA" id="ARBA00004922"/>
    </source>
</evidence>
<feature type="region of interest" description="Disordered" evidence="14">
    <location>
        <begin position="171"/>
        <end position="194"/>
    </location>
</feature>
<keyword evidence="7 13" id="KW-0812">Transmembrane</keyword>
<dbReference type="Proteomes" id="UP000886885">
    <property type="component" value="Chromosome 6D"/>
</dbReference>
<reference evidence="15" key="1">
    <citation type="journal article" date="2020" name="bioRxiv">
        <title>Hybrid origin of Populus tomentosa Carr. identified through genome sequencing and phylogenomic analysis.</title>
        <authorList>
            <person name="An X."/>
            <person name="Gao K."/>
            <person name="Chen Z."/>
            <person name="Li J."/>
            <person name="Yang X."/>
            <person name="Yang X."/>
            <person name="Zhou J."/>
            <person name="Guo T."/>
            <person name="Zhao T."/>
            <person name="Huang S."/>
            <person name="Miao D."/>
            <person name="Khan W.U."/>
            <person name="Rao P."/>
            <person name="Ye M."/>
            <person name="Lei B."/>
            <person name="Liao W."/>
            <person name="Wang J."/>
            <person name="Ji L."/>
            <person name="Li Y."/>
            <person name="Guo B."/>
            <person name="Mustafa N.S."/>
            <person name="Li S."/>
            <person name="Yun Q."/>
            <person name="Keller S.R."/>
            <person name="Mao J."/>
            <person name="Zhang R."/>
            <person name="Strauss S.H."/>
        </authorList>
    </citation>
    <scope>NUCLEOTIDE SEQUENCE</scope>
    <source>
        <strain evidence="15">GM15</strain>
        <tissue evidence="15">Leaf</tissue>
    </source>
</reference>
<comment type="similarity">
    <text evidence="4 13">Belongs to the glycosyltransferase 31 family.</text>
</comment>
<dbReference type="Pfam" id="PF01762">
    <property type="entry name" value="Galactosyl_T"/>
    <property type="match status" value="1"/>
</dbReference>
<evidence type="ECO:0000256" key="5">
    <source>
        <dbReference type="ARBA" id="ARBA00022676"/>
    </source>
</evidence>
<gene>
    <name evidence="15" type="ORF">POTOM_026214</name>
</gene>
<feature type="transmembrane region" description="Helical" evidence="13">
    <location>
        <begin position="40"/>
        <end position="62"/>
    </location>
</feature>
<evidence type="ECO:0000256" key="13">
    <source>
        <dbReference type="RuleBase" id="RU363063"/>
    </source>
</evidence>
<dbReference type="OrthoDB" id="414175at2759"/>
<dbReference type="EC" id="2.4.1.-" evidence="13"/>
<comment type="cofactor">
    <cofactor evidence="1 13">
        <name>Mn(2+)</name>
        <dbReference type="ChEBI" id="CHEBI:29035"/>
    </cofactor>
</comment>
<dbReference type="AlphaFoldDB" id="A0A8X8CXN9"/>
<proteinExistence type="inferred from homology"/>
<keyword evidence="5 13" id="KW-0328">Glycosyltransferase</keyword>
<evidence type="ECO:0000256" key="10">
    <source>
        <dbReference type="ARBA" id="ARBA00023034"/>
    </source>
</evidence>
<evidence type="ECO:0000256" key="1">
    <source>
        <dbReference type="ARBA" id="ARBA00001936"/>
    </source>
</evidence>
<keyword evidence="11 13" id="KW-0472">Membrane</keyword>
<keyword evidence="16" id="KW-1185">Reference proteome</keyword>
<dbReference type="EMBL" id="JAAWWB010000012">
    <property type="protein sequence ID" value="KAG6770529.1"/>
    <property type="molecule type" value="Genomic_DNA"/>
</dbReference>
<keyword evidence="8 13" id="KW-0735">Signal-anchor</keyword>
<dbReference type="GO" id="GO:0000139">
    <property type="term" value="C:Golgi membrane"/>
    <property type="evidence" value="ECO:0007669"/>
    <property type="project" value="UniProtKB-SubCell"/>
</dbReference>
<dbReference type="GO" id="GO:0008378">
    <property type="term" value="F:galactosyltransferase activity"/>
    <property type="evidence" value="ECO:0007669"/>
    <property type="project" value="TreeGrafter"/>
</dbReference>
<organism evidence="15 16">
    <name type="scientific">Populus tomentosa</name>
    <name type="common">Chinese white poplar</name>
    <dbReference type="NCBI Taxonomy" id="118781"/>
    <lineage>
        <taxon>Eukaryota</taxon>
        <taxon>Viridiplantae</taxon>
        <taxon>Streptophyta</taxon>
        <taxon>Embryophyta</taxon>
        <taxon>Tracheophyta</taxon>
        <taxon>Spermatophyta</taxon>
        <taxon>Magnoliopsida</taxon>
        <taxon>eudicotyledons</taxon>
        <taxon>Gunneridae</taxon>
        <taxon>Pentapetalae</taxon>
        <taxon>rosids</taxon>
        <taxon>fabids</taxon>
        <taxon>Malpighiales</taxon>
        <taxon>Salicaceae</taxon>
        <taxon>Saliceae</taxon>
        <taxon>Populus</taxon>
    </lineage>
</organism>
<keyword evidence="10 13" id="KW-0333">Golgi apparatus</keyword>